<evidence type="ECO:0000256" key="1">
    <source>
        <dbReference type="ARBA" id="ARBA00022574"/>
    </source>
</evidence>
<dbReference type="PANTHER" id="PTHR44472">
    <property type="entry name" value="DDB1- AND CUL4-ASSOCIATED FACTOR 4-RELATED"/>
    <property type="match status" value="1"/>
</dbReference>
<evidence type="ECO:0000256" key="2">
    <source>
        <dbReference type="ARBA" id="ARBA00022737"/>
    </source>
</evidence>
<dbReference type="SUPFAM" id="SSF50978">
    <property type="entry name" value="WD40 repeat-like"/>
    <property type="match status" value="1"/>
</dbReference>
<keyword evidence="4" id="KW-1185">Reference proteome</keyword>
<sequence length="400" mass="45701">MAEKYDIHLGKAGILNKIALREQGLIRNPIYKHDITNIKINQLPKLSEHMSFRDNLFYCQSFRTGPEGCVIGVWQFCRGSHSRTRHYSSIYVIEFVYSTACTVYPNNPLPFVSQLQMKCSLRENMMVTDTFDVQYRGKTPLLFVGNYYRGGSAAMLTFFNCEGDEYHDLEWRISSYILCCSSNNHSGRFAVGCEGGYHLGADYRLSKKYHLPDNVLALEFNDDGNLLFVSSDEQGIEICDIRDVPRKCPSRIRRSSTAFDKEPALRDSSLIVNKMKLLSDQVTLIATDIEGDMSMLDLRMRRPVLTYPEHVGFKYPRPLCLDESLDLLCAAGKDNYTRIWSLSSGHLHWADKIYGQIPPPEDPQETITHCCIIPSPRRWFIAVIENQTVIPIVPDADNII</sequence>
<dbReference type="InterPro" id="IPR036322">
    <property type="entry name" value="WD40_repeat_dom_sf"/>
</dbReference>
<dbReference type="AlphaFoldDB" id="A0A8X6L571"/>
<keyword evidence="2" id="KW-0677">Repeat</keyword>
<name>A0A8X6L571_TRICU</name>
<protein>
    <submittedName>
        <fullName evidence="3">DDB1-and CUL4-associated factor 4-like protein 1</fullName>
    </submittedName>
</protein>
<evidence type="ECO:0000313" key="4">
    <source>
        <dbReference type="Proteomes" id="UP000887116"/>
    </source>
</evidence>
<evidence type="ECO:0000313" key="3">
    <source>
        <dbReference type="EMBL" id="GFQ98150.1"/>
    </source>
</evidence>
<dbReference type="OrthoDB" id="6412320at2759"/>
<accession>A0A8X6L571</accession>
<dbReference type="Gene3D" id="2.130.10.10">
    <property type="entry name" value="YVTN repeat-like/Quinoprotein amine dehydrogenase"/>
    <property type="match status" value="1"/>
</dbReference>
<dbReference type="Proteomes" id="UP000887116">
    <property type="component" value="Unassembled WGS sequence"/>
</dbReference>
<organism evidence="3 4">
    <name type="scientific">Trichonephila clavata</name>
    <name type="common">Joro spider</name>
    <name type="synonym">Nephila clavata</name>
    <dbReference type="NCBI Taxonomy" id="2740835"/>
    <lineage>
        <taxon>Eukaryota</taxon>
        <taxon>Metazoa</taxon>
        <taxon>Ecdysozoa</taxon>
        <taxon>Arthropoda</taxon>
        <taxon>Chelicerata</taxon>
        <taxon>Arachnida</taxon>
        <taxon>Araneae</taxon>
        <taxon>Araneomorphae</taxon>
        <taxon>Entelegynae</taxon>
        <taxon>Araneoidea</taxon>
        <taxon>Nephilidae</taxon>
        <taxon>Trichonephila</taxon>
    </lineage>
</organism>
<reference evidence="3" key="1">
    <citation type="submission" date="2020-07" db="EMBL/GenBank/DDBJ databases">
        <title>Multicomponent nature underlies the extraordinary mechanical properties of spider dragline silk.</title>
        <authorList>
            <person name="Kono N."/>
            <person name="Nakamura H."/>
            <person name="Mori M."/>
            <person name="Yoshida Y."/>
            <person name="Ohtoshi R."/>
            <person name="Malay A.D."/>
            <person name="Moran D.A.P."/>
            <person name="Tomita M."/>
            <person name="Numata K."/>
            <person name="Arakawa K."/>
        </authorList>
    </citation>
    <scope>NUCLEOTIDE SEQUENCE</scope>
</reference>
<dbReference type="GO" id="GO:0080008">
    <property type="term" value="C:Cul4-RING E3 ubiquitin ligase complex"/>
    <property type="evidence" value="ECO:0007669"/>
    <property type="project" value="TreeGrafter"/>
</dbReference>
<dbReference type="PANTHER" id="PTHR44472:SF1">
    <property type="entry name" value="DDB1 AND CUL4 ASSOCIATED FACTOR 4"/>
    <property type="match status" value="1"/>
</dbReference>
<dbReference type="Pfam" id="PF23761">
    <property type="entry name" value="Beta-prop_DCAF4"/>
    <property type="match status" value="1"/>
</dbReference>
<keyword evidence="1" id="KW-0853">WD repeat</keyword>
<comment type="caution">
    <text evidence="3">The sequence shown here is derived from an EMBL/GenBank/DDBJ whole genome shotgun (WGS) entry which is preliminary data.</text>
</comment>
<dbReference type="EMBL" id="BMAO01024845">
    <property type="protein sequence ID" value="GFQ98150.1"/>
    <property type="molecule type" value="Genomic_DNA"/>
</dbReference>
<gene>
    <name evidence="3" type="primary">NCL1_16032</name>
    <name evidence="3" type="ORF">TNCT_648821</name>
</gene>
<dbReference type="InterPro" id="IPR015943">
    <property type="entry name" value="WD40/YVTN_repeat-like_dom_sf"/>
</dbReference>
<proteinExistence type="predicted"/>
<dbReference type="InterPro" id="IPR052254">
    <property type="entry name" value="CUL4-DDB1_E3_ligase_receptor"/>
</dbReference>